<dbReference type="PANTHER" id="PTHR12752:SF9">
    <property type="entry name" value="KRAMER, ISOFORM I"/>
    <property type="match status" value="1"/>
</dbReference>
<dbReference type="InterPro" id="IPR036028">
    <property type="entry name" value="SH3-like_dom_sf"/>
</dbReference>
<feature type="domain" description="SAM" evidence="8">
    <location>
        <begin position="182"/>
        <end position="245"/>
    </location>
</feature>
<feature type="region of interest" description="Disordered" evidence="4">
    <location>
        <begin position="256"/>
        <end position="488"/>
    </location>
</feature>
<feature type="domain" description="SH3" evidence="5">
    <location>
        <begin position="3"/>
        <end position="66"/>
    </location>
</feature>
<evidence type="ECO:0000256" key="3">
    <source>
        <dbReference type="PROSITE-ProRule" id="PRU00192"/>
    </source>
</evidence>
<dbReference type="Gene3D" id="1.10.418.10">
    <property type="entry name" value="Calponin-like domain"/>
    <property type="match status" value="1"/>
</dbReference>
<dbReference type="InterPro" id="IPR036872">
    <property type="entry name" value="CH_dom_sf"/>
</dbReference>
<dbReference type="Gene3D" id="1.10.150.50">
    <property type="entry name" value="Transcription Factor, Ets-1"/>
    <property type="match status" value="1"/>
</dbReference>
<dbReference type="Proteomes" id="UP001150569">
    <property type="component" value="Unassembled WGS sequence"/>
</dbReference>
<evidence type="ECO:0000256" key="1">
    <source>
        <dbReference type="ARBA" id="ARBA00022443"/>
    </source>
</evidence>
<feature type="compositionally biased region" description="Low complexity" evidence="4">
    <location>
        <begin position="126"/>
        <end position="139"/>
    </location>
</feature>
<dbReference type="InterPro" id="IPR001452">
    <property type="entry name" value="SH3_domain"/>
</dbReference>
<dbReference type="EMBL" id="JANBPT010000270">
    <property type="protein sequence ID" value="KAJ1924502.1"/>
    <property type="molecule type" value="Genomic_DNA"/>
</dbReference>
<evidence type="ECO:0000259" key="6">
    <source>
        <dbReference type="PROSITE" id="PS50003"/>
    </source>
</evidence>
<dbReference type="Gene3D" id="2.30.30.40">
    <property type="entry name" value="SH3 Domains"/>
    <property type="match status" value="1"/>
</dbReference>
<dbReference type="OrthoDB" id="73680at2759"/>
<keyword evidence="2" id="KW-0344">Guanine-nucleotide releasing factor</keyword>
<dbReference type="PROSITE" id="PS50002">
    <property type="entry name" value="SH3"/>
    <property type="match status" value="1"/>
</dbReference>
<feature type="compositionally biased region" description="Polar residues" evidence="4">
    <location>
        <begin position="258"/>
        <end position="279"/>
    </location>
</feature>
<feature type="compositionally biased region" description="Low complexity" evidence="4">
    <location>
        <begin position="305"/>
        <end position="321"/>
    </location>
</feature>
<dbReference type="InterPro" id="IPR001660">
    <property type="entry name" value="SAM"/>
</dbReference>
<evidence type="ECO:0000313" key="9">
    <source>
        <dbReference type="EMBL" id="KAJ1924502.1"/>
    </source>
</evidence>
<dbReference type="InterPro" id="IPR013761">
    <property type="entry name" value="SAM/pointed_sf"/>
</dbReference>
<dbReference type="Gene3D" id="2.30.29.30">
    <property type="entry name" value="Pleckstrin-homology domain (PH domain)/Phosphotyrosine-binding domain (PTB)"/>
    <property type="match status" value="1"/>
</dbReference>
<evidence type="ECO:0000259" key="7">
    <source>
        <dbReference type="PROSITE" id="PS50021"/>
    </source>
</evidence>
<protein>
    <submittedName>
        <fullName evidence="9">Uncharacterized protein</fullName>
    </submittedName>
</protein>
<dbReference type="PROSITE" id="PS50021">
    <property type="entry name" value="CH"/>
    <property type="match status" value="1"/>
</dbReference>
<evidence type="ECO:0000256" key="2">
    <source>
        <dbReference type="ARBA" id="ARBA00022658"/>
    </source>
</evidence>
<proteinExistence type="predicted"/>
<dbReference type="SMART" id="SM00233">
    <property type="entry name" value="PH"/>
    <property type="match status" value="1"/>
</dbReference>
<dbReference type="SUPFAM" id="SSF47769">
    <property type="entry name" value="SAM/Pointed domain"/>
    <property type="match status" value="1"/>
</dbReference>
<dbReference type="InterPro" id="IPR001715">
    <property type="entry name" value="CH_dom"/>
</dbReference>
<dbReference type="SMART" id="SM00326">
    <property type="entry name" value="SH3"/>
    <property type="match status" value="1"/>
</dbReference>
<dbReference type="Pfam" id="PF14604">
    <property type="entry name" value="SH3_9"/>
    <property type="match status" value="1"/>
</dbReference>
<feature type="compositionally biased region" description="Pro residues" evidence="4">
    <location>
        <begin position="353"/>
        <end position="366"/>
    </location>
</feature>
<dbReference type="Pfam" id="PF00307">
    <property type="entry name" value="CH"/>
    <property type="match status" value="1"/>
</dbReference>
<evidence type="ECO:0000256" key="4">
    <source>
        <dbReference type="SAM" id="MobiDB-lite"/>
    </source>
</evidence>
<name>A0A9W8DTA7_9FUNG</name>
<organism evidence="9 10">
    <name type="scientific">Tieghemiomyces parasiticus</name>
    <dbReference type="NCBI Taxonomy" id="78921"/>
    <lineage>
        <taxon>Eukaryota</taxon>
        <taxon>Fungi</taxon>
        <taxon>Fungi incertae sedis</taxon>
        <taxon>Zoopagomycota</taxon>
        <taxon>Kickxellomycotina</taxon>
        <taxon>Dimargaritomycetes</taxon>
        <taxon>Dimargaritales</taxon>
        <taxon>Dimargaritaceae</taxon>
        <taxon>Tieghemiomyces</taxon>
    </lineage>
</organism>
<dbReference type="CDD" id="cd00174">
    <property type="entry name" value="SH3"/>
    <property type="match status" value="1"/>
</dbReference>
<feature type="domain" description="PH" evidence="6">
    <location>
        <begin position="489"/>
        <end position="585"/>
    </location>
</feature>
<dbReference type="PROSITE" id="PS50105">
    <property type="entry name" value="SAM_DOMAIN"/>
    <property type="match status" value="1"/>
</dbReference>
<feature type="compositionally biased region" description="Low complexity" evidence="4">
    <location>
        <begin position="462"/>
        <end position="485"/>
    </location>
</feature>
<feature type="compositionally biased region" description="Low complexity" evidence="4">
    <location>
        <begin position="343"/>
        <end position="352"/>
    </location>
</feature>
<accession>A0A9W8DTA7</accession>
<dbReference type="SUPFAM" id="SSF50044">
    <property type="entry name" value="SH3-domain"/>
    <property type="match status" value="1"/>
</dbReference>
<dbReference type="SMART" id="SM00454">
    <property type="entry name" value="SAM"/>
    <property type="match status" value="1"/>
</dbReference>
<dbReference type="Pfam" id="PF07647">
    <property type="entry name" value="SAM_2"/>
    <property type="match status" value="1"/>
</dbReference>
<dbReference type="Pfam" id="PF00169">
    <property type="entry name" value="PH"/>
    <property type="match status" value="1"/>
</dbReference>
<dbReference type="PRINTS" id="PR00452">
    <property type="entry name" value="SH3DOMAIN"/>
</dbReference>
<comment type="caution">
    <text evidence="9">The sequence shown here is derived from an EMBL/GenBank/DDBJ whole genome shotgun (WGS) entry which is preliminary data.</text>
</comment>
<evidence type="ECO:0000259" key="8">
    <source>
        <dbReference type="PROSITE" id="PS50105"/>
    </source>
</evidence>
<keyword evidence="10" id="KW-1185">Reference proteome</keyword>
<feature type="domain" description="Calponin-homology (CH)" evidence="7">
    <location>
        <begin position="660"/>
        <end position="767"/>
    </location>
</feature>
<feature type="region of interest" description="Disordered" evidence="4">
    <location>
        <begin position="126"/>
        <end position="164"/>
    </location>
</feature>
<dbReference type="InterPro" id="IPR001849">
    <property type="entry name" value="PH_domain"/>
</dbReference>
<evidence type="ECO:0000313" key="10">
    <source>
        <dbReference type="Proteomes" id="UP001150569"/>
    </source>
</evidence>
<feature type="compositionally biased region" description="Polar residues" evidence="4">
    <location>
        <begin position="379"/>
        <end position="395"/>
    </location>
</feature>
<evidence type="ECO:0000259" key="5">
    <source>
        <dbReference type="PROSITE" id="PS50002"/>
    </source>
</evidence>
<keyword evidence="1 3" id="KW-0728">SH3 domain</keyword>
<feature type="compositionally biased region" description="Pro residues" evidence="4">
    <location>
        <begin position="450"/>
        <end position="461"/>
    </location>
</feature>
<dbReference type="SUPFAM" id="SSF47576">
    <property type="entry name" value="Calponin-homology domain, CH-domain"/>
    <property type="match status" value="1"/>
</dbReference>
<dbReference type="AlphaFoldDB" id="A0A9W8DTA7"/>
<dbReference type="InterPro" id="IPR011993">
    <property type="entry name" value="PH-like_dom_sf"/>
</dbReference>
<dbReference type="CDD" id="cd09535">
    <property type="entry name" value="SAM_BOI-like_fungal"/>
    <property type="match status" value="1"/>
</dbReference>
<sequence>MGPETNLRVGLHDFTADHEDEISFREGECIVVIEKDEVYNDGWWQGRNEHGDVGLFPVNFTGPYEPPAYQSRSPSATHSIVGDTKPYDALISSLETSFRDSNYIEDSRTPDFTQFHHDHAADLPTVPVATASPAPSPLADSPHALESPVSPADGEDDGRNTHDQADTAVHHDADLSGRPETWSIEQVAAWLHHQGFGSLVPIFIENEISGDVLLDLNLTTLKELQISTFGKRYHLMNAIGELRGDGKSAEAATAALVSPTSQTQPSSGLRVPQRSNTRPPSALLLGSGPTLAPVPTDIDSDSEARSTSPSAPATAGPATTTIQTRADSIRRINNAALRRRNTANRGEPTATSPSPPPPVAPEPVPSTPEDSPSEADRASQVSASPARLRTTSLTHPTDEPEPFPAGRALSEGPLPPVRISEGRPRAGSRAWESTPGEDSYGRGRSYSRSSPPPLPPPPPVPAHAYANASGPPAAAATTTTVSGAADLHDPDHQGYLRKRAAGYPLWQARWFVLKGQHLYYFKHPHDGACRGVVNLQGYRMVPDENIKKGKYCFKCVHETRRTYYFYHDEAEAAKGWMKMFLKATIGAHAPITASSNIATVPLHVAQGMRPRPPSLEGPGEETDLTATIPHDEAADDGDGFAQFRHRPTSPMAASRAHRSSMTPDQFVRWINHVLNLSPTPAVLNDVFIDLRDGRLLLRFVEALAGRLASADGLGIDTPATVYAQRAFEMLQSRGVYLDHVPVEPEDIVEGDPEKTLAMLTTVRDRFPNSVPSTIFSSSVI</sequence>
<dbReference type="GO" id="GO:0005085">
    <property type="term" value="F:guanyl-nucleotide exchange factor activity"/>
    <property type="evidence" value="ECO:0007669"/>
    <property type="project" value="UniProtKB-KW"/>
</dbReference>
<dbReference type="SMART" id="SM00033">
    <property type="entry name" value="CH"/>
    <property type="match status" value="1"/>
</dbReference>
<dbReference type="PANTHER" id="PTHR12752">
    <property type="entry name" value="PHOSPHOINOSITOL 3-PHOSPHATE-BINDING PROTEIN"/>
    <property type="match status" value="1"/>
</dbReference>
<dbReference type="PROSITE" id="PS50003">
    <property type="entry name" value="PH_DOMAIN"/>
    <property type="match status" value="1"/>
</dbReference>
<dbReference type="SUPFAM" id="SSF50729">
    <property type="entry name" value="PH domain-like"/>
    <property type="match status" value="1"/>
</dbReference>
<gene>
    <name evidence="9" type="ORF">IWQ60_005174</name>
</gene>
<reference evidence="9" key="1">
    <citation type="submission" date="2022-07" db="EMBL/GenBank/DDBJ databases">
        <title>Phylogenomic reconstructions and comparative analyses of Kickxellomycotina fungi.</title>
        <authorList>
            <person name="Reynolds N.K."/>
            <person name="Stajich J.E."/>
            <person name="Barry K."/>
            <person name="Grigoriev I.V."/>
            <person name="Crous P."/>
            <person name="Smith M.E."/>
        </authorList>
    </citation>
    <scope>NUCLEOTIDE SEQUENCE</scope>
    <source>
        <strain evidence="9">RSA 861</strain>
    </source>
</reference>